<evidence type="ECO:0000313" key="9">
    <source>
        <dbReference type="EMBL" id="GBD69159.1"/>
    </source>
</evidence>
<keyword evidence="4" id="KW-0808">Transferase</keyword>
<organism evidence="9 10">
    <name type="scientific">Tetragenococcus halophilus subsp. halophilus</name>
    <dbReference type="NCBI Taxonomy" id="1513897"/>
    <lineage>
        <taxon>Bacteria</taxon>
        <taxon>Bacillati</taxon>
        <taxon>Bacillota</taxon>
        <taxon>Bacilli</taxon>
        <taxon>Lactobacillales</taxon>
        <taxon>Enterococcaceae</taxon>
        <taxon>Tetragenococcus</taxon>
    </lineage>
</organism>
<evidence type="ECO:0000256" key="8">
    <source>
        <dbReference type="ARBA" id="ARBA00023012"/>
    </source>
</evidence>
<dbReference type="EC" id="2.7.13.3" evidence="2"/>
<name>A0A2H6D7F6_TETHA</name>
<keyword evidence="7" id="KW-0067">ATP-binding</keyword>
<evidence type="ECO:0000256" key="3">
    <source>
        <dbReference type="ARBA" id="ARBA00022553"/>
    </source>
</evidence>
<keyword evidence="3" id="KW-0597">Phosphoprotein</keyword>
<keyword evidence="5" id="KW-0547">Nucleotide-binding</keyword>
<evidence type="ECO:0000256" key="1">
    <source>
        <dbReference type="ARBA" id="ARBA00000085"/>
    </source>
</evidence>
<keyword evidence="10" id="KW-1185">Reference proteome</keyword>
<sequence>MFYNSQNFKQTRSRRIITAALCISLASQVNFQLFSHGFIISLAPLIMSVFLYFNTDLHPIKLMLSISIASPFFRGLLLAISNENNQNAILTFILADIAFYFVYSILYYFLYWQSESTTNSFFLLTIIICDYFSNIVETGILEGFTNYSYRLFQILFLIALIRSLLGSITSFLYHYFNLMLSKDSHERRYYHFVWIAASVKNELYFMQKNIDAMEKIMKKAYLLNKNLQGKIENGNKHSTTALQIALDIHDIKKDSQNIVQILTNYFNDSEGTKPMKFSEILRIVTRYSQEKIHERHSNILISTHNHVEMLVPKYFYLVSVLSSLIFNSIDAVKNIPEANITILCQEESKEIIINIIDNGSGVDDEIKELIFHPGFTTKYNKKTGDTYRGLGLSRVQAIIKEQFGGDIEIQSTFKQETNFKVILNKQLLSE</sequence>
<dbReference type="SUPFAM" id="SSF55874">
    <property type="entry name" value="ATPase domain of HSP90 chaperone/DNA topoisomerase II/histidine kinase"/>
    <property type="match status" value="1"/>
</dbReference>
<dbReference type="InterPro" id="IPR036890">
    <property type="entry name" value="HATPase_C_sf"/>
</dbReference>
<evidence type="ECO:0000256" key="2">
    <source>
        <dbReference type="ARBA" id="ARBA00012438"/>
    </source>
</evidence>
<evidence type="ECO:0000313" key="10">
    <source>
        <dbReference type="Proteomes" id="UP000236214"/>
    </source>
</evidence>
<evidence type="ECO:0000256" key="7">
    <source>
        <dbReference type="ARBA" id="ARBA00022840"/>
    </source>
</evidence>
<dbReference type="GO" id="GO:0005524">
    <property type="term" value="F:ATP binding"/>
    <property type="evidence" value="ECO:0007669"/>
    <property type="project" value="UniProtKB-KW"/>
</dbReference>
<dbReference type="InterPro" id="IPR004358">
    <property type="entry name" value="Sig_transdc_His_kin-like_C"/>
</dbReference>
<keyword evidence="6 9" id="KW-0418">Kinase</keyword>
<dbReference type="InterPro" id="IPR003594">
    <property type="entry name" value="HATPase_dom"/>
</dbReference>
<dbReference type="RefSeq" id="WP_061841417.1">
    <property type="nucleotide sequence ID" value="NZ_BAABQP010000052.1"/>
</dbReference>
<dbReference type="GO" id="GO:0000160">
    <property type="term" value="P:phosphorelay signal transduction system"/>
    <property type="evidence" value="ECO:0007669"/>
    <property type="project" value="UniProtKB-KW"/>
</dbReference>
<gene>
    <name evidence="9" type="ORF">TEHN7118_1965</name>
</gene>
<dbReference type="InterPro" id="IPR005467">
    <property type="entry name" value="His_kinase_dom"/>
</dbReference>
<comment type="caution">
    <text evidence="9">The sequence shown here is derived from an EMBL/GenBank/DDBJ whole genome shotgun (WGS) entry which is preliminary data.</text>
</comment>
<dbReference type="PROSITE" id="PS50109">
    <property type="entry name" value="HIS_KIN"/>
    <property type="match status" value="1"/>
</dbReference>
<dbReference type="Proteomes" id="UP000236214">
    <property type="component" value="Unassembled WGS sequence"/>
</dbReference>
<dbReference type="PANTHER" id="PTHR43065">
    <property type="entry name" value="SENSOR HISTIDINE KINASE"/>
    <property type="match status" value="1"/>
</dbReference>
<dbReference type="AlphaFoldDB" id="A0A2H6D7F6"/>
<keyword evidence="8" id="KW-0902">Two-component regulatory system</keyword>
<evidence type="ECO:0000256" key="5">
    <source>
        <dbReference type="ARBA" id="ARBA00022741"/>
    </source>
</evidence>
<accession>A0A2H6D7F6</accession>
<dbReference type="Gene3D" id="3.30.565.10">
    <property type="entry name" value="Histidine kinase-like ATPase, C-terminal domain"/>
    <property type="match status" value="1"/>
</dbReference>
<dbReference type="PRINTS" id="PR00344">
    <property type="entry name" value="BCTRLSENSOR"/>
</dbReference>
<reference evidence="9 10" key="1">
    <citation type="submission" date="2016-05" db="EMBL/GenBank/DDBJ databases">
        <title>Whole genome sequencing of Tetragenococcus halophilus subsp. halophilus NISL 7118.</title>
        <authorList>
            <person name="Shiwa Y."/>
            <person name="Nishimura I."/>
            <person name="Yoshikawa H."/>
            <person name="Koyama Y."/>
            <person name="Oguma T."/>
        </authorList>
    </citation>
    <scope>NUCLEOTIDE SEQUENCE [LARGE SCALE GENOMIC DNA]</scope>
    <source>
        <strain evidence="9 10">NISL 7118</strain>
    </source>
</reference>
<comment type="catalytic activity">
    <reaction evidence="1">
        <text>ATP + protein L-histidine = ADP + protein N-phospho-L-histidine.</text>
        <dbReference type="EC" id="2.7.13.3"/>
    </reaction>
</comment>
<protein>
    <recommendedName>
        <fullName evidence="2">histidine kinase</fullName>
        <ecNumber evidence="2">2.7.13.3</ecNumber>
    </recommendedName>
</protein>
<dbReference type="GO" id="GO:0004673">
    <property type="term" value="F:protein histidine kinase activity"/>
    <property type="evidence" value="ECO:0007669"/>
    <property type="project" value="UniProtKB-EC"/>
</dbReference>
<proteinExistence type="predicted"/>
<evidence type="ECO:0000256" key="4">
    <source>
        <dbReference type="ARBA" id="ARBA00022679"/>
    </source>
</evidence>
<dbReference type="PANTHER" id="PTHR43065:SF10">
    <property type="entry name" value="PEROXIDE STRESS-ACTIVATED HISTIDINE KINASE MAK3"/>
    <property type="match status" value="1"/>
</dbReference>
<dbReference type="EMBL" id="BDEC01000136">
    <property type="protein sequence ID" value="GBD69159.1"/>
    <property type="molecule type" value="Genomic_DNA"/>
</dbReference>
<evidence type="ECO:0000256" key="6">
    <source>
        <dbReference type="ARBA" id="ARBA00022777"/>
    </source>
</evidence>
<dbReference type="SMART" id="SM00387">
    <property type="entry name" value="HATPase_c"/>
    <property type="match status" value="1"/>
</dbReference>
<dbReference type="Pfam" id="PF02518">
    <property type="entry name" value="HATPase_c"/>
    <property type="match status" value="1"/>
</dbReference>